<keyword evidence="6" id="KW-1185">Reference proteome</keyword>
<keyword evidence="3" id="KW-0804">Transcription</keyword>
<protein>
    <submittedName>
        <fullName evidence="5">Helix-turn-helix domain-containing protein</fullName>
    </submittedName>
</protein>
<sequence length="278" mass="31994">MAYLHEELAQAFVKLPIEVYGVYRTELESGVIYDGHVDRPTTKCAVIISLRGQAEFIYNETERFTLEPGKILLGGMMKRLEIHTGEQGFEYGLIHYVPVRTGTEDAQRLIDVSMLHTPQSPELLQLLEKLLQASSSPDAMLLLEKKALFYQLINRVLQSERTQQNKASYPLIEEAMAYIHDHFDEPITLHQLADRFGLKPKYFSSLFQRYTGIGPIDYLIQYRINRAYELLMTGQFTVAAVARSVGYQDAYYFSRLFKKHKGTSPGYFGLHQKRNRPS</sequence>
<dbReference type="InterPro" id="IPR037923">
    <property type="entry name" value="HTH-like"/>
</dbReference>
<gene>
    <name evidence="5" type="ORF">SAMN05216378_4037</name>
</gene>
<organism evidence="5 6">
    <name type="scientific">Paenibacillus catalpae</name>
    <dbReference type="NCBI Taxonomy" id="1045775"/>
    <lineage>
        <taxon>Bacteria</taxon>
        <taxon>Bacillati</taxon>
        <taxon>Bacillota</taxon>
        <taxon>Bacilli</taxon>
        <taxon>Bacillales</taxon>
        <taxon>Paenibacillaceae</taxon>
        <taxon>Paenibacillus</taxon>
    </lineage>
</organism>
<accession>A0A1I2DAZ3</accession>
<dbReference type="InterPro" id="IPR009057">
    <property type="entry name" value="Homeodomain-like_sf"/>
</dbReference>
<keyword evidence="2" id="KW-0238">DNA-binding</keyword>
<evidence type="ECO:0000313" key="5">
    <source>
        <dbReference type="EMBL" id="SFE77638.1"/>
    </source>
</evidence>
<proteinExistence type="predicted"/>
<evidence type="ECO:0000259" key="4">
    <source>
        <dbReference type="PROSITE" id="PS01124"/>
    </source>
</evidence>
<dbReference type="InterPro" id="IPR018060">
    <property type="entry name" value="HTH_AraC"/>
</dbReference>
<evidence type="ECO:0000256" key="2">
    <source>
        <dbReference type="ARBA" id="ARBA00023125"/>
    </source>
</evidence>
<dbReference type="Pfam" id="PF12833">
    <property type="entry name" value="HTH_18"/>
    <property type="match status" value="1"/>
</dbReference>
<dbReference type="Proteomes" id="UP000198855">
    <property type="component" value="Unassembled WGS sequence"/>
</dbReference>
<evidence type="ECO:0000313" key="6">
    <source>
        <dbReference type="Proteomes" id="UP000198855"/>
    </source>
</evidence>
<name>A0A1I2DAZ3_9BACL</name>
<dbReference type="STRING" id="1045775.SAMN05216378_4037"/>
<evidence type="ECO:0000256" key="1">
    <source>
        <dbReference type="ARBA" id="ARBA00023015"/>
    </source>
</evidence>
<keyword evidence="1" id="KW-0805">Transcription regulation</keyword>
<evidence type="ECO:0000256" key="3">
    <source>
        <dbReference type="ARBA" id="ARBA00023163"/>
    </source>
</evidence>
<dbReference type="OrthoDB" id="9807321at2"/>
<dbReference type="AlphaFoldDB" id="A0A1I2DAZ3"/>
<dbReference type="GO" id="GO:0043565">
    <property type="term" value="F:sequence-specific DNA binding"/>
    <property type="evidence" value="ECO:0007669"/>
    <property type="project" value="InterPro"/>
</dbReference>
<dbReference type="GO" id="GO:0003700">
    <property type="term" value="F:DNA-binding transcription factor activity"/>
    <property type="evidence" value="ECO:0007669"/>
    <property type="project" value="InterPro"/>
</dbReference>
<dbReference type="Gene3D" id="1.10.10.60">
    <property type="entry name" value="Homeodomain-like"/>
    <property type="match status" value="2"/>
</dbReference>
<dbReference type="PROSITE" id="PS01124">
    <property type="entry name" value="HTH_ARAC_FAMILY_2"/>
    <property type="match status" value="1"/>
</dbReference>
<dbReference type="PANTHER" id="PTHR43280:SF2">
    <property type="entry name" value="HTH-TYPE TRANSCRIPTIONAL REGULATOR EXSA"/>
    <property type="match status" value="1"/>
</dbReference>
<dbReference type="EMBL" id="FOMT01000004">
    <property type="protein sequence ID" value="SFE77638.1"/>
    <property type="molecule type" value="Genomic_DNA"/>
</dbReference>
<dbReference type="SUPFAM" id="SSF46689">
    <property type="entry name" value="Homeodomain-like"/>
    <property type="match status" value="2"/>
</dbReference>
<dbReference type="SUPFAM" id="SSF51215">
    <property type="entry name" value="Regulatory protein AraC"/>
    <property type="match status" value="1"/>
</dbReference>
<dbReference type="SMART" id="SM00342">
    <property type="entry name" value="HTH_ARAC"/>
    <property type="match status" value="1"/>
</dbReference>
<dbReference type="PANTHER" id="PTHR43280">
    <property type="entry name" value="ARAC-FAMILY TRANSCRIPTIONAL REGULATOR"/>
    <property type="match status" value="1"/>
</dbReference>
<feature type="domain" description="HTH araC/xylS-type" evidence="4">
    <location>
        <begin position="173"/>
        <end position="271"/>
    </location>
</feature>
<reference evidence="6" key="1">
    <citation type="submission" date="2016-10" db="EMBL/GenBank/DDBJ databases">
        <authorList>
            <person name="Varghese N."/>
            <person name="Submissions S."/>
        </authorList>
    </citation>
    <scope>NUCLEOTIDE SEQUENCE [LARGE SCALE GENOMIC DNA]</scope>
    <source>
        <strain evidence="6">CGMCC 1.10784</strain>
    </source>
</reference>